<name>A0ABR1K306_9AGAR</name>
<evidence type="ECO:0000256" key="1">
    <source>
        <dbReference type="SAM" id="MobiDB-lite"/>
    </source>
</evidence>
<dbReference type="Proteomes" id="UP001498398">
    <property type="component" value="Unassembled WGS sequence"/>
</dbReference>
<evidence type="ECO:0000313" key="3">
    <source>
        <dbReference type="Proteomes" id="UP001498398"/>
    </source>
</evidence>
<feature type="compositionally biased region" description="Low complexity" evidence="1">
    <location>
        <begin position="20"/>
        <end position="30"/>
    </location>
</feature>
<protein>
    <submittedName>
        <fullName evidence="2">Uncharacterized protein</fullName>
    </submittedName>
</protein>
<proteinExistence type="predicted"/>
<reference evidence="2 3" key="1">
    <citation type="submission" date="2024-01" db="EMBL/GenBank/DDBJ databases">
        <title>A draft genome for the cacao thread blight pathogen Marasmiellus scandens.</title>
        <authorList>
            <person name="Baruah I.K."/>
            <person name="Leung J."/>
            <person name="Bukari Y."/>
            <person name="Amoako-Attah I."/>
            <person name="Meinhardt L.W."/>
            <person name="Bailey B.A."/>
            <person name="Cohen S.P."/>
        </authorList>
    </citation>
    <scope>NUCLEOTIDE SEQUENCE [LARGE SCALE GENOMIC DNA]</scope>
    <source>
        <strain evidence="2 3">GH-19</strain>
    </source>
</reference>
<feature type="region of interest" description="Disordered" evidence="1">
    <location>
        <begin position="1"/>
        <end position="30"/>
    </location>
</feature>
<feature type="compositionally biased region" description="Basic and acidic residues" evidence="1">
    <location>
        <begin position="106"/>
        <end position="117"/>
    </location>
</feature>
<comment type="caution">
    <text evidence="2">The sequence shown here is derived from an EMBL/GenBank/DDBJ whole genome shotgun (WGS) entry which is preliminary data.</text>
</comment>
<evidence type="ECO:0000313" key="2">
    <source>
        <dbReference type="EMBL" id="KAK7470500.1"/>
    </source>
</evidence>
<dbReference type="EMBL" id="JBANRG010000002">
    <property type="protein sequence ID" value="KAK7470500.1"/>
    <property type="molecule type" value="Genomic_DNA"/>
</dbReference>
<keyword evidence="3" id="KW-1185">Reference proteome</keyword>
<organism evidence="2 3">
    <name type="scientific">Marasmiellus scandens</name>
    <dbReference type="NCBI Taxonomy" id="2682957"/>
    <lineage>
        <taxon>Eukaryota</taxon>
        <taxon>Fungi</taxon>
        <taxon>Dikarya</taxon>
        <taxon>Basidiomycota</taxon>
        <taxon>Agaricomycotina</taxon>
        <taxon>Agaricomycetes</taxon>
        <taxon>Agaricomycetidae</taxon>
        <taxon>Agaricales</taxon>
        <taxon>Marasmiineae</taxon>
        <taxon>Omphalotaceae</taxon>
        <taxon>Marasmiellus</taxon>
    </lineage>
</organism>
<accession>A0ABR1K306</accession>
<feature type="region of interest" description="Disordered" evidence="1">
    <location>
        <begin position="96"/>
        <end position="117"/>
    </location>
</feature>
<sequence>MPSRQNQFSHPMPPPIAHFQSSISSSSPELQSTLTTLQSLVAFYEDERAWIYSQRITADDPPALPIISPDIYIENLPSSSRLSSQAEIKEEPSDILIPNSSNAHFSRSESPETRWGKRKPDLKLKLHKLPPLLRTHSGSARRKIDARTYKEERDSSVDSLPDIETLVRAANKDAHLLDIFEEMMEARLKSCQRIDRLVRDARRKSVSAIPGLRNGILVPET</sequence>
<gene>
    <name evidence="2" type="ORF">VKT23_001926</name>
</gene>